<proteinExistence type="predicted"/>
<evidence type="ECO:0000256" key="4">
    <source>
        <dbReference type="ARBA" id="ARBA00022723"/>
    </source>
</evidence>
<evidence type="ECO:0000256" key="1">
    <source>
        <dbReference type="ARBA" id="ARBA00001933"/>
    </source>
</evidence>
<sequence>MRRPGLRAWPTAIVRRGTYATLPVAADKNEPTAKALQSLHSPGGDEFWRKVPRWADVSPEKFISQRWSSKETVNGEAQLHKFLKEVVPDEIPLDRAGSKVQSKDAFLKDVLEGVRAATMAVRITPYLLSRVNWQDPRNDPIFRQFVVLKSNLLPDPPCLQLDSLREHDDEAAPGFIHRYHDKGLFLTTSVCPTYCAGCTRAHGVGGDTCALTKKQNFLNPSNKRWDKIFEYIEATPQLQDIVLSGGDTWALTPDMIQRLGERLISIPHIKRFRYASKGMCVSPGRMLDPNDGWIDALVDVTHKARKANKAVALHTHFNHPDEISWITRAAARRLFEAHVTVRCQTVLINGVNNNAETLSRLIRSLADMHIQPYYVYQFDMVPNSEHLRTPLQTILDLEEQVRGSIAGFMMPQFVVDLPGGGGKRLSNSFREYNRETGVSTFVAPAVTEGSSRGAGKPKVFRYYDPMHRHQGQL</sequence>
<dbReference type="GO" id="GO:0003824">
    <property type="term" value="F:catalytic activity"/>
    <property type="evidence" value="ECO:0007669"/>
    <property type="project" value="InterPro"/>
</dbReference>
<dbReference type="Proteomes" id="UP000241462">
    <property type="component" value="Unassembled WGS sequence"/>
</dbReference>
<keyword evidence="4" id="KW-0479">Metal-binding</keyword>
<dbReference type="InterPro" id="IPR013785">
    <property type="entry name" value="Aldolase_TIM"/>
</dbReference>
<dbReference type="GO" id="GO:0046872">
    <property type="term" value="F:metal ion binding"/>
    <property type="evidence" value="ECO:0007669"/>
    <property type="project" value="UniProtKB-KW"/>
</dbReference>
<protein>
    <submittedName>
        <fullName evidence="8">L-lysine-aminomutase</fullName>
    </submittedName>
</protein>
<name>A0A2T2ZXQ5_9PEZI</name>
<keyword evidence="3" id="KW-0949">S-adenosyl-L-methionine</keyword>
<accession>A0A2T2ZXQ5</accession>
<evidence type="ECO:0000256" key="5">
    <source>
        <dbReference type="ARBA" id="ARBA00022898"/>
    </source>
</evidence>
<organism evidence="8 9">
    <name type="scientific">Coniella lustricola</name>
    <dbReference type="NCBI Taxonomy" id="2025994"/>
    <lineage>
        <taxon>Eukaryota</taxon>
        <taxon>Fungi</taxon>
        <taxon>Dikarya</taxon>
        <taxon>Ascomycota</taxon>
        <taxon>Pezizomycotina</taxon>
        <taxon>Sordariomycetes</taxon>
        <taxon>Sordariomycetidae</taxon>
        <taxon>Diaporthales</taxon>
        <taxon>Schizoparmaceae</taxon>
        <taxon>Coniella</taxon>
    </lineage>
</organism>
<keyword evidence="7" id="KW-0411">Iron-sulfur</keyword>
<keyword evidence="9" id="KW-1185">Reference proteome</keyword>
<comment type="cofactor">
    <cofactor evidence="1">
        <name>pyridoxal 5'-phosphate</name>
        <dbReference type="ChEBI" id="CHEBI:597326"/>
    </cofactor>
</comment>
<dbReference type="InterPro" id="IPR058240">
    <property type="entry name" value="rSAM_sf"/>
</dbReference>
<dbReference type="OrthoDB" id="5396721at2759"/>
<dbReference type="InterPro" id="IPR007197">
    <property type="entry name" value="rSAM"/>
</dbReference>
<dbReference type="PANTHER" id="PTHR30538">
    <property type="entry name" value="LYSINE 2,3-AMINOMUTASE-RELATED"/>
    <property type="match status" value="1"/>
</dbReference>
<keyword evidence="2" id="KW-0004">4Fe-4S</keyword>
<dbReference type="SFLD" id="SFLDS00029">
    <property type="entry name" value="Radical_SAM"/>
    <property type="match status" value="1"/>
</dbReference>
<dbReference type="STRING" id="2025994.A0A2T2ZXQ5"/>
<dbReference type="AlphaFoldDB" id="A0A2T2ZXQ5"/>
<dbReference type="GO" id="GO:0051539">
    <property type="term" value="F:4 iron, 4 sulfur cluster binding"/>
    <property type="evidence" value="ECO:0007669"/>
    <property type="project" value="UniProtKB-KW"/>
</dbReference>
<keyword evidence="5" id="KW-0663">Pyridoxal phosphate</keyword>
<evidence type="ECO:0000256" key="3">
    <source>
        <dbReference type="ARBA" id="ARBA00022691"/>
    </source>
</evidence>
<evidence type="ECO:0000313" key="9">
    <source>
        <dbReference type="Proteomes" id="UP000241462"/>
    </source>
</evidence>
<reference evidence="8 9" key="1">
    <citation type="journal article" date="2018" name="Mycol. Prog.">
        <title>Coniella lustricola, a new species from submerged detritus.</title>
        <authorList>
            <person name="Raudabaugh D.B."/>
            <person name="Iturriaga T."/>
            <person name="Carver A."/>
            <person name="Mondo S."/>
            <person name="Pangilinan J."/>
            <person name="Lipzen A."/>
            <person name="He G."/>
            <person name="Amirebrahimi M."/>
            <person name="Grigoriev I.V."/>
            <person name="Miller A.N."/>
        </authorList>
    </citation>
    <scope>NUCLEOTIDE SEQUENCE [LARGE SCALE GENOMIC DNA]</scope>
    <source>
        <strain evidence="8 9">B22-T-1</strain>
    </source>
</reference>
<dbReference type="EMBL" id="KZ678578">
    <property type="protein sequence ID" value="PSR79133.1"/>
    <property type="molecule type" value="Genomic_DNA"/>
</dbReference>
<dbReference type="InParanoid" id="A0A2T2ZXQ5"/>
<dbReference type="InterPro" id="IPR003739">
    <property type="entry name" value="Lys_aminomutase/Glu_NH3_mut"/>
</dbReference>
<dbReference type="SFLD" id="SFLDG01070">
    <property type="entry name" value="PLP-dependent"/>
    <property type="match status" value="1"/>
</dbReference>
<gene>
    <name evidence="8" type="ORF">BD289DRAFT_375860</name>
</gene>
<dbReference type="PANTHER" id="PTHR30538:SF0">
    <property type="entry name" value="L-LYSINE 2,3-AMINOMUTASE AQ_1632-RELATED"/>
    <property type="match status" value="1"/>
</dbReference>
<evidence type="ECO:0000256" key="6">
    <source>
        <dbReference type="ARBA" id="ARBA00023004"/>
    </source>
</evidence>
<dbReference type="SUPFAM" id="SSF102114">
    <property type="entry name" value="Radical SAM enzymes"/>
    <property type="match status" value="1"/>
</dbReference>
<evidence type="ECO:0000256" key="7">
    <source>
        <dbReference type="ARBA" id="ARBA00023014"/>
    </source>
</evidence>
<dbReference type="Gene3D" id="3.20.20.70">
    <property type="entry name" value="Aldolase class I"/>
    <property type="match status" value="1"/>
</dbReference>
<evidence type="ECO:0000313" key="8">
    <source>
        <dbReference type="EMBL" id="PSR79133.1"/>
    </source>
</evidence>
<keyword evidence="6" id="KW-0408">Iron</keyword>
<evidence type="ECO:0000256" key="2">
    <source>
        <dbReference type="ARBA" id="ARBA00022485"/>
    </source>
</evidence>